<dbReference type="GO" id="GO:0010629">
    <property type="term" value="P:negative regulation of gene expression"/>
    <property type="evidence" value="ECO:0007669"/>
    <property type="project" value="TreeGrafter"/>
</dbReference>
<dbReference type="PROSITE" id="PS51059">
    <property type="entry name" value="PARP_CATALYTIC"/>
    <property type="match status" value="1"/>
</dbReference>
<dbReference type="SMART" id="SM00506">
    <property type="entry name" value="A1pp"/>
    <property type="match status" value="1"/>
</dbReference>
<proteinExistence type="inferred from homology"/>
<dbReference type="GO" id="GO:0060335">
    <property type="term" value="P:positive regulation of type II interferon-mediated signaling pathway"/>
    <property type="evidence" value="ECO:0007669"/>
    <property type="project" value="TreeGrafter"/>
</dbReference>
<evidence type="ECO:0000313" key="11">
    <source>
        <dbReference type="Proteomes" id="UP000580691"/>
    </source>
</evidence>
<comment type="subcellular location">
    <subcellularLocation>
        <location evidence="1">Nucleus</location>
    </subcellularLocation>
</comment>
<dbReference type="GO" id="GO:0070212">
    <property type="term" value="P:protein poly-ADP-ribosylation"/>
    <property type="evidence" value="ECO:0007669"/>
    <property type="project" value="TreeGrafter"/>
</dbReference>
<feature type="non-terminal residue" evidence="10">
    <location>
        <position position="1"/>
    </location>
</feature>
<feature type="domain" description="PARP catalytic" evidence="8">
    <location>
        <begin position="566"/>
        <end position="761"/>
    </location>
</feature>
<dbReference type="Pfam" id="PF01661">
    <property type="entry name" value="Macro"/>
    <property type="match status" value="1"/>
</dbReference>
<dbReference type="GO" id="GO:0003950">
    <property type="term" value="F:NAD+ poly-ADP-ribosyltransferase activity"/>
    <property type="evidence" value="ECO:0007669"/>
    <property type="project" value="InterPro"/>
</dbReference>
<dbReference type="AlphaFoldDB" id="A0A7K4UAD8"/>
<name>A0A7K4UAD8_9SYLV</name>
<dbReference type="EMBL" id="VXBN01010946">
    <property type="protein sequence ID" value="NWR07264.1"/>
    <property type="molecule type" value="Genomic_DNA"/>
</dbReference>
<dbReference type="GO" id="GO:0005737">
    <property type="term" value="C:cytoplasm"/>
    <property type="evidence" value="ECO:0007669"/>
    <property type="project" value="TreeGrafter"/>
</dbReference>
<evidence type="ECO:0000256" key="2">
    <source>
        <dbReference type="ARBA" id="ARBA00022676"/>
    </source>
</evidence>
<feature type="region of interest" description="Disordered" evidence="7">
    <location>
        <begin position="430"/>
        <end position="449"/>
    </location>
</feature>
<comment type="caution">
    <text evidence="10">The sequence shown here is derived from an EMBL/GenBank/DDBJ whole genome shotgun (WGS) entry which is preliminary data.</text>
</comment>
<dbReference type="InterPro" id="IPR043472">
    <property type="entry name" value="Macro_dom-like"/>
</dbReference>
<dbReference type="SUPFAM" id="SSF56399">
    <property type="entry name" value="ADP-ribosylation"/>
    <property type="match status" value="1"/>
</dbReference>
<dbReference type="OrthoDB" id="6133115at2759"/>
<keyword evidence="5" id="KW-0539">Nucleus</keyword>
<keyword evidence="11" id="KW-1185">Reference proteome</keyword>
<dbReference type="GO" id="GO:0003714">
    <property type="term" value="F:transcription corepressor activity"/>
    <property type="evidence" value="ECO:0007669"/>
    <property type="project" value="TreeGrafter"/>
</dbReference>
<dbReference type="InterPro" id="IPR002589">
    <property type="entry name" value="Macro_dom"/>
</dbReference>
<evidence type="ECO:0000259" key="8">
    <source>
        <dbReference type="PROSITE" id="PS51059"/>
    </source>
</evidence>
<dbReference type="PANTHER" id="PTHR14453">
    <property type="entry name" value="PARP/ZINC FINGER CCCH TYPE DOMAIN CONTAINING PROTEIN"/>
    <property type="match status" value="1"/>
</dbReference>
<accession>A0A7K4UAD8</accession>
<evidence type="ECO:0000313" key="10">
    <source>
        <dbReference type="EMBL" id="NWR07264.1"/>
    </source>
</evidence>
<evidence type="ECO:0000256" key="4">
    <source>
        <dbReference type="ARBA" id="ARBA00023027"/>
    </source>
</evidence>
<protein>
    <submittedName>
        <fullName evidence="10">PARP9 polymerase</fullName>
    </submittedName>
</protein>
<evidence type="ECO:0000256" key="7">
    <source>
        <dbReference type="SAM" id="MobiDB-lite"/>
    </source>
</evidence>
<keyword evidence="3" id="KW-0808">Transferase</keyword>
<dbReference type="Gene3D" id="3.90.228.10">
    <property type="match status" value="1"/>
</dbReference>
<dbReference type="InterPro" id="IPR052056">
    <property type="entry name" value="Mono-ARTD/PARP"/>
</dbReference>
<dbReference type="SUPFAM" id="SSF52949">
    <property type="entry name" value="Macro domain-like"/>
    <property type="match status" value="2"/>
</dbReference>
<organism evidence="10 11">
    <name type="scientific">Sinosuthora webbiana</name>
    <dbReference type="NCBI Taxonomy" id="337173"/>
    <lineage>
        <taxon>Eukaryota</taxon>
        <taxon>Metazoa</taxon>
        <taxon>Chordata</taxon>
        <taxon>Craniata</taxon>
        <taxon>Vertebrata</taxon>
        <taxon>Euteleostomi</taxon>
        <taxon>Archelosauria</taxon>
        <taxon>Archosauria</taxon>
        <taxon>Dinosauria</taxon>
        <taxon>Saurischia</taxon>
        <taxon>Theropoda</taxon>
        <taxon>Coelurosauria</taxon>
        <taxon>Aves</taxon>
        <taxon>Neognathae</taxon>
        <taxon>Neoaves</taxon>
        <taxon>Telluraves</taxon>
        <taxon>Australaves</taxon>
        <taxon>Passeriformes</taxon>
        <taxon>Sylvioidea</taxon>
        <taxon>Sylviidae</taxon>
        <taxon>Sinosuthora</taxon>
    </lineage>
</organism>
<keyword evidence="4" id="KW-0520">NAD</keyword>
<feature type="non-terminal residue" evidence="10">
    <location>
        <position position="761"/>
    </location>
</feature>
<evidence type="ECO:0000256" key="5">
    <source>
        <dbReference type="ARBA" id="ARBA00023242"/>
    </source>
</evidence>
<feature type="compositionally biased region" description="Polar residues" evidence="7">
    <location>
        <begin position="432"/>
        <end position="449"/>
    </location>
</feature>
<dbReference type="GO" id="GO:1990404">
    <property type="term" value="F:NAD+-protein mono-ADP-ribosyltransferase activity"/>
    <property type="evidence" value="ECO:0007669"/>
    <property type="project" value="TreeGrafter"/>
</dbReference>
<dbReference type="Proteomes" id="UP000580691">
    <property type="component" value="Unassembled WGS sequence"/>
</dbReference>
<evidence type="ECO:0000256" key="3">
    <source>
        <dbReference type="ARBA" id="ARBA00022679"/>
    </source>
</evidence>
<dbReference type="InterPro" id="IPR012317">
    <property type="entry name" value="Poly(ADP-ribose)pol_cat_dom"/>
</dbReference>
<sequence>MIPISKDAYEALKRRDNCLNNLVSKRFACTLAFRKATKSTGEVYRKKVKSGIDICVYKDDLTRHKVDAVVNAANENLEHGGGLALALVKTGGPEIREQSNRYIQMYGKVHVGNIAVTGGGKLPCKEIIHAVGPRWNPHEKDICCYLLDTAILNVLLYVTTPGKALTSVAIPAVSSGIYAFPVDLCSQVIVMAVKKFVETSSPGCLREIRLVNIDESTVAEIKKACEKFLGDTSPLEDIVSASPGQFPTHLKYGNIRLRITKQYPENLKNTAIVNPLSVKGEPSSESSRRLLEKEGPAFQKELQLHLKHATRFKEPVVTKSRELHPTFVLHVPLQYQHPVLLCEELKDVVKKSLGHFQDRSSPSVSFPVYWSPVLPVDIVVETMIEAVLDFARAHPTKNREVQFVICPDDQDAYEVTNLLLTTPKYKLENRSDPLSTESASQTAKETASSELMIELRGSTPTALGAAESWLQNVMQIQEGRHAVIENNYIFCLGKEEFAELSREQPSSVCVTEEVRDGQAKLKFQGPPDVLIDTVLAAEELLLRVQEKTIAEQEKLLYSMCQLEARQLAEGDFYKTSTADYTQISLAECNLQEFKHKQKEFERAGLRLLRIEKIHNPFLSAVFQQMAKNVDGSSKKIRQLYQDVPAEFCCSVCQTGFHRMYSPPKEQKYGAGIYFTSNLRHLTKDKATWEMDSKMYIFEADVITGLHTTGRPSYIMPPALKTNAFPLYDSLVDSLNCPETFVIFNGFAALPRYLLTCSPVTE</sequence>
<evidence type="ECO:0000256" key="6">
    <source>
        <dbReference type="ARBA" id="ARBA00024347"/>
    </source>
</evidence>
<dbReference type="GO" id="GO:0044389">
    <property type="term" value="F:ubiquitin-like protein ligase binding"/>
    <property type="evidence" value="ECO:0007669"/>
    <property type="project" value="TreeGrafter"/>
</dbReference>
<gene>
    <name evidence="10" type="primary">Parp9</name>
    <name evidence="10" type="ORF">SINWEB_R09687</name>
</gene>
<dbReference type="PANTHER" id="PTHR14453:SF70">
    <property type="entry name" value="PROTEIN MONO-ADP-RIBOSYLTRANSFERASE PARP9"/>
    <property type="match status" value="1"/>
</dbReference>
<feature type="domain" description="Macro" evidence="9">
    <location>
        <begin position="41"/>
        <end position="229"/>
    </location>
</feature>
<dbReference type="CDD" id="cd02907">
    <property type="entry name" value="Macro_Af1521_BAL-like"/>
    <property type="match status" value="1"/>
</dbReference>
<evidence type="ECO:0000259" key="9">
    <source>
        <dbReference type="PROSITE" id="PS51154"/>
    </source>
</evidence>
<dbReference type="Gene3D" id="3.40.220.10">
    <property type="entry name" value="Leucine Aminopeptidase, subunit E, domain 1"/>
    <property type="match status" value="2"/>
</dbReference>
<dbReference type="PROSITE" id="PS51154">
    <property type="entry name" value="MACRO"/>
    <property type="match status" value="1"/>
</dbReference>
<comment type="similarity">
    <text evidence="6">Belongs to the ARTD/PARP family.</text>
</comment>
<keyword evidence="2" id="KW-0328">Glycosyltransferase</keyword>
<evidence type="ECO:0000256" key="1">
    <source>
        <dbReference type="ARBA" id="ARBA00004123"/>
    </source>
</evidence>
<dbReference type="GO" id="GO:0005634">
    <property type="term" value="C:nucleus"/>
    <property type="evidence" value="ECO:0007669"/>
    <property type="project" value="UniProtKB-SubCell"/>
</dbReference>
<reference evidence="10 11" key="1">
    <citation type="submission" date="2019-09" db="EMBL/GenBank/DDBJ databases">
        <title>Bird 10,000 Genomes (B10K) Project - Family phase.</title>
        <authorList>
            <person name="Zhang G."/>
        </authorList>
    </citation>
    <scope>NUCLEOTIDE SEQUENCE [LARGE SCALE GENOMIC DNA]</scope>
    <source>
        <strain evidence="10">B10K-DU-002-08</strain>
        <tissue evidence="10">Muscle</tissue>
    </source>
</reference>